<gene>
    <name evidence="2" type="ORF">CCC_03164</name>
</gene>
<feature type="compositionally biased region" description="Basic residues" evidence="1">
    <location>
        <begin position="13"/>
        <end position="22"/>
    </location>
</feature>
<feature type="compositionally biased region" description="Basic and acidic residues" evidence="1">
    <location>
        <begin position="1"/>
        <end position="12"/>
    </location>
</feature>
<dbReference type="RefSeq" id="WP_009869641.1">
    <property type="nucleotide sequence ID" value="NZ_JXSL01000009.1"/>
</dbReference>
<organism evidence="2 3">
    <name type="scientific">Paramagnetospirillum magnetotacticum MS-1</name>
    <dbReference type="NCBI Taxonomy" id="272627"/>
    <lineage>
        <taxon>Bacteria</taxon>
        <taxon>Pseudomonadati</taxon>
        <taxon>Pseudomonadota</taxon>
        <taxon>Alphaproteobacteria</taxon>
        <taxon>Rhodospirillales</taxon>
        <taxon>Magnetospirillaceae</taxon>
        <taxon>Paramagnetospirillum</taxon>
    </lineage>
</organism>
<evidence type="ECO:0000313" key="2">
    <source>
        <dbReference type="EMBL" id="KIM00562.1"/>
    </source>
</evidence>
<evidence type="ECO:0000256" key="1">
    <source>
        <dbReference type="SAM" id="MobiDB-lite"/>
    </source>
</evidence>
<keyword evidence="3" id="KW-1185">Reference proteome</keyword>
<dbReference type="Proteomes" id="UP000031971">
    <property type="component" value="Unassembled WGS sequence"/>
</dbReference>
<evidence type="ECO:0000313" key="3">
    <source>
        <dbReference type="Proteomes" id="UP000031971"/>
    </source>
</evidence>
<reference evidence="2 3" key="1">
    <citation type="submission" date="2015-01" db="EMBL/GenBank/DDBJ databases">
        <title>Genome Sequence of Magnetospirillum magnetotacticum Strain MS-1.</title>
        <authorList>
            <person name="Marinov G.K."/>
            <person name="Smalley M.D."/>
            <person name="DeSalvo G."/>
        </authorList>
    </citation>
    <scope>NUCLEOTIDE SEQUENCE [LARGE SCALE GENOMIC DNA]</scope>
    <source>
        <strain evidence="2 3">MS-1</strain>
    </source>
</reference>
<protein>
    <submittedName>
        <fullName evidence="2">Uncharacterized protein</fullName>
    </submittedName>
</protein>
<dbReference type="AlphaFoldDB" id="A0A0C2V671"/>
<sequence length="73" mass="7565">MAGLIGKEEGKMAKAKRPRRRSGAAVDAMVQAQLETISPETTAAFSAAIATGNTAPDDAVYSISPNRKTSGDE</sequence>
<dbReference type="STRING" id="272627.CCC_03164"/>
<accession>A0A0C2V671</accession>
<dbReference type="EMBL" id="JXSL01000009">
    <property type="protein sequence ID" value="KIM00562.1"/>
    <property type="molecule type" value="Genomic_DNA"/>
</dbReference>
<comment type="caution">
    <text evidence="2">The sequence shown here is derived from an EMBL/GenBank/DDBJ whole genome shotgun (WGS) entry which is preliminary data.</text>
</comment>
<proteinExistence type="predicted"/>
<feature type="region of interest" description="Disordered" evidence="1">
    <location>
        <begin position="1"/>
        <end position="24"/>
    </location>
</feature>
<name>A0A0C2V671_PARME</name>